<protein>
    <submittedName>
        <fullName evidence="2">Uncharacterized protein</fullName>
    </submittedName>
</protein>
<dbReference type="Proteomes" id="UP000823598">
    <property type="component" value="Unassembled WGS sequence"/>
</dbReference>
<evidence type="ECO:0000313" key="3">
    <source>
        <dbReference type="Proteomes" id="UP000823598"/>
    </source>
</evidence>
<reference evidence="2" key="2">
    <citation type="journal article" date="2021" name="PeerJ">
        <title>Extensive microbial diversity within the chicken gut microbiome revealed by metagenomics and culture.</title>
        <authorList>
            <person name="Gilroy R."/>
            <person name="Ravi A."/>
            <person name="Getino M."/>
            <person name="Pursley I."/>
            <person name="Horton D.L."/>
            <person name="Alikhan N.F."/>
            <person name="Baker D."/>
            <person name="Gharbi K."/>
            <person name="Hall N."/>
            <person name="Watson M."/>
            <person name="Adriaenssens E.M."/>
            <person name="Foster-Nyarko E."/>
            <person name="Jarju S."/>
            <person name="Secka A."/>
            <person name="Antonio M."/>
            <person name="Oren A."/>
            <person name="Chaudhuri R.R."/>
            <person name="La Ragione R."/>
            <person name="Hildebrand F."/>
            <person name="Pallen M.J."/>
        </authorList>
    </citation>
    <scope>NUCLEOTIDE SEQUENCE</scope>
    <source>
        <strain evidence="2">6919</strain>
    </source>
</reference>
<evidence type="ECO:0000256" key="1">
    <source>
        <dbReference type="SAM" id="Phobius"/>
    </source>
</evidence>
<proteinExistence type="predicted"/>
<reference evidence="2" key="1">
    <citation type="submission" date="2020-10" db="EMBL/GenBank/DDBJ databases">
        <authorList>
            <person name="Gilroy R."/>
        </authorList>
    </citation>
    <scope>NUCLEOTIDE SEQUENCE</scope>
    <source>
        <strain evidence="2">6919</strain>
    </source>
</reference>
<evidence type="ECO:0000313" key="2">
    <source>
        <dbReference type="EMBL" id="MBO8476041.1"/>
    </source>
</evidence>
<accession>A0A9D9NJQ5</accession>
<comment type="caution">
    <text evidence="2">The sequence shown here is derived from an EMBL/GenBank/DDBJ whole genome shotgun (WGS) entry which is preliminary data.</text>
</comment>
<dbReference type="AlphaFoldDB" id="A0A9D9NJQ5"/>
<sequence>MKSNKETKPASTAGFFLSALSHPHKLHLRKLLIGNRIAHTAACRQRNGGQALKQNKQTLKRVNLFAGVKFMPIFMALIFTA</sequence>
<keyword evidence="1" id="KW-1133">Transmembrane helix</keyword>
<name>A0A9D9NJQ5_9BACT</name>
<gene>
    <name evidence="2" type="ORF">IAB88_03500</name>
</gene>
<feature type="transmembrane region" description="Helical" evidence="1">
    <location>
        <begin position="62"/>
        <end position="80"/>
    </location>
</feature>
<keyword evidence="1" id="KW-0472">Membrane</keyword>
<keyword evidence="1" id="KW-0812">Transmembrane</keyword>
<dbReference type="EMBL" id="JADIMC010000042">
    <property type="protein sequence ID" value="MBO8476041.1"/>
    <property type="molecule type" value="Genomic_DNA"/>
</dbReference>
<organism evidence="2 3">
    <name type="scientific">Candidatus Limisoma faecipullorum</name>
    <dbReference type="NCBI Taxonomy" id="2840854"/>
    <lineage>
        <taxon>Bacteria</taxon>
        <taxon>Pseudomonadati</taxon>
        <taxon>Bacteroidota</taxon>
        <taxon>Bacteroidia</taxon>
        <taxon>Bacteroidales</taxon>
        <taxon>Candidatus Limisoma</taxon>
    </lineage>
</organism>